<evidence type="ECO:0000313" key="1">
    <source>
        <dbReference type="EMBL" id="MDR6779448.1"/>
    </source>
</evidence>
<name>A0ABU1QIP3_9BACL</name>
<dbReference type="EMBL" id="JAVDUG010000004">
    <property type="protein sequence ID" value="MDR6779448.1"/>
    <property type="molecule type" value="Genomic_DNA"/>
</dbReference>
<accession>A0ABU1QIP3</accession>
<sequence>MKVKAKLLVKAYHDLDYEVSGLYIKVIFKEPGRWRKVKYKKTLIRRDYRNDNRSTFLMKCFDVVSDTTNLKQVGERTVKEHFKGKTELVNNISDENKLFEIIKKIKKEEIEIEVEI</sequence>
<gene>
    <name evidence="1" type="ORF">J2W98_003728</name>
</gene>
<reference evidence="1 2" key="1">
    <citation type="submission" date="2023-07" db="EMBL/GenBank/DDBJ databases">
        <title>Sorghum-associated microbial communities from plants grown in Nebraska, USA.</title>
        <authorList>
            <person name="Schachtman D."/>
        </authorList>
    </citation>
    <scope>NUCLEOTIDE SEQUENCE [LARGE SCALE GENOMIC DNA]</scope>
    <source>
        <strain evidence="1 2">BE143</strain>
    </source>
</reference>
<keyword evidence="2" id="KW-1185">Reference proteome</keyword>
<protein>
    <submittedName>
        <fullName evidence="1">Uncharacterized protein</fullName>
    </submittedName>
</protein>
<evidence type="ECO:0000313" key="2">
    <source>
        <dbReference type="Proteomes" id="UP001266807"/>
    </source>
</evidence>
<dbReference type="Proteomes" id="UP001266807">
    <property type="component" value="Unassembled WGS sequence"/>
</dbReference>
<comment type="caution">
    <text evidence="1">The sequence shown here is derived from an EMBL/GenBank/DDBJ whole genome shotgun (WGS) entry which is preliminary data.</text>
</comment>
<dbReference type="RefSeq" id="WP_310168706.1">
    <property type="nucleotide sequence ID" value="NZ_JAVDUG010000004.1"/>
</dbReference>
<proteinExistence type="predicted"/>
<organism evidence="1 2">
    <name type="scientific">Paenibacillus peoriae</name>
    <dbReference type="NCBI Taxonomy" id="59893"/>
    <lineage>
        <taxon>Bacteria</taxon>
        <taxon>Bacillati</taxon>
        <taxon>Bacillota</taxon>
        <taxon>Bacilli</taxon>
        <taxon>Bacillales</taxon>
        <taxon>Paenibacillaceae</taxon>
        <taxon>Paenibacillus</taxon>
    </lineage>
</organism>